<organism evidence="2 3">
    <name type="scientific">Roseospira navarrensis</name>
    <dbReference type="NCBI Taxonomy" id="140058"/>
    <lineage>
        <taxon>Bacteria</taxon>
        <taxon>Pseudomonadati</taxon>
        <taxon>Pseudomonadota</taxon>
        <taxon>Alphaproteobacteria</taxon>
        <taxon>Rhodospirillales</taxon>
        <taxon>Rhodospirillaceae</taxon>
        <taxon>Roseospira</taxon>
    </lineage>
</organism>
<dbReference type="PANTHER" id="PTHR43201">
    <property type="entry name" value="ACYL-COA SYNTHETASE"/>
    <property type="match status" value="1"/>
</dbReference>
<dbReference type="AlphaFoldDB" id="A0A7X1ZJI5"/>
<name>A0A7X1ZJI5_9PROT</name>
<evidence type="ECO:0000313" key="3">
    <source>
        <dbReference type="Proteomes" id="UP000434582"/>
    </source>
</evidence>
<dbReference type="PANTHER" id="PTHR43201:SF32">
    <property type="entry name" value="2-SUCCINYLBENZOATE--COA LIGASE, CHLOROPLASTIC_PEROXISOMAL"/>
    <property type="match status" value="1"/>
</dbReference>
<dbReference type="Gene3D" id="3.40.50.980">
    <property type="match status" value="2"/>
</dbReference>
<evidence type="ECO:0000259" key="1">
    <source>
        <dbReference type="Pfam" id="PF00501"/>
    </source>
</evidence>
<dbReference type="RefSeq" id="WP_153347239.1">
    <property type="nucleotide sequence ID" value="NZ_WIVE01000157.1"/>
</dbReference>
<dbReference type="GO" id="GO:0031956">
    <property type="term" value="F:medium-chain fatty acid-CoA ligase activity"/>
    <property type="evidence" value="ECO:0007669"/>
    <property type="project" value="TreeGrafter"/>
</dbReference>
<sequence>MLTCADILTFAAARDPGAPALVDGPRAWTYAETLAAARGLAAGLRRMGLTPGDRVLTVLQNRAEAALVHWAAYLADLVVTPVNWRVNAAELDYFLTDSGAALLVFEPATAEAVRGSARAAVLPRIGMDGAAGADLDIEALEALAPDPAPTRPSAASLSVLLYTSGTTGPGKGVPRSHRAERAAALAHVAQNALRPGDRTLGVMPLYHTMGVRLLLSMALVNGLFVCQRRFDAAEALALIARHRITTLYLVPTLYHDLVSHPDFEGADVSGLRALGFAGAPMTDGLLRRLTETIRPALFVNHYGSSEI</sequence>
<gene>
    <name evidence="2" type="ORF">GHC57_19070</name>
</gene>
<feature type="domain" description="AMP-dependent synthetase/ligase" evidence="1">
    <location>
        <begin position="11"/>
        <end position="306"/>
    </location>
</feature>
<feature type="non-terminal residue" evidence="2">
    <location>
        <position position="307"/>
    </location>
</feature>
<dbReference type="InterPro" id="IPR000873">
    <property type="entry name" value="AMP-dep_synth/lig_dom"/>
</dbReference>
<dbReference type="OrthoDB" id="9803968at2"/>
<dbReference type="SUPFAM" id="SSF56801">
    <property type="entry name" value="Acetyl-CoA synthetase-like"/>
    <property type="match status" value="1"/>
</dbReference>
<keyword evidence="3" id="KW-1185">Reference proteome</keyword>
<evidence type="ECO:0000313" key="2">
    <source>
        <dbReference type="EMBL" id="MQX38612.1"/>
    </source>
</evidence>
<comment type="caution">
    <text evidence="2">The sequence shown here is derived from an EMBL/GenBank/DDBJ whole genome shotgun (WGS) entry which is preliminary data.</text>
</comment>
<dbReference type="GO" id="GO:0006631">
    <property type="term" value="P:fatty acid metabolic process"/>
    <property type="evidence" value="ECO:0007669"/>
    <property type="project" value="TreeGrafter"/>
</dbReference>
<protein>
    <submittedName>
        <fullName evidence="2">AMP-binding protein</fullName>
    </submittedName>
</protein>
<proteinExistence type="predicted"/>
<accession>A0A7X1ZJI5</accession>
<dbReference type="Proteomes" id="UP000434582">
    <property type="component" value="Unassembled WGS sequence"/>
</dbReference>
<dbReference type="Pfam" id="PF00501">
    <property type="entry name" value="AMP-binding"/>
    <property type="match status" value="1"/>
</dbReference>
<reference evidence="2 3" key="1">
    <citation type="submission" date="2019-10" db="EMBL/GenBank/DDBJ databases">
        <title>Draft whole-genome sequence of the purple nonsulfur photosynthetic bacterium Roseospira navarrensis DSM 15114.</title>
        <authorList>
            <person name="Kyndt J.A."/>
            <person name="Meyer T.E."/>
        </authorList>
    </citation>
    <scope>NUCLEOTIDE SEQUENCE [LARGE SCALE GENOMIC DNA]</scope>
    <source>
        <strain evidence="2 3">DSM 15114</strain>
    </source>
</reference>
<dbReference type="EMBL" id="WIVE01000157">
    <property type="protein sequence ID" value="MQX38612.1"/>
    <property type="molecule type" value="Genomic_DNA"/>
</dbReference>